<dbReference type="Pfam" id="PF00005">
    <property type="entry name" value="ABC_tran"/>
    <property type="match status" value="1"/>
</dbReference>
<evidence type="ECO:0000256" key="9">
    <source>
        <dbReference type="ARBA" id="ARBA00023136"/>
    </source>
</evidence>
<evidence type="ECO:0000256" key="7">
    <source>
        <dbReference type="ARBA" id="ARBA00022840"/>
    </source>
</evidence>
<dbReference type="GO" id="GO:0016887">
    <property type="term" value="F:ATP hydrolysis activity"/>
    <property type="evidence" value="ECO:0007669"/>
    <property type="project" value="InterPro"/>
</dbReference>
<keyword evidence="6" id="KW-0547">Nucleotide-binding</keyword>
<keyword evidence="7" id="KW-0067">ATP-binding</keyword>
<dbReference type="PROSITE" id="PS50893">
    <property type="entry name" value="ABC_TRANSPORTER_2"/>
    <property type="match status" value="1"/>
</dbReference>
<dbReference type="GO" id="GO:0005886">
    <property type="term" value="C:plasma membrane"/>
    <property type="evidence" value="ECO:0007669"/>
    <property type="project" value="UniProtKB-SubCell"/>
</dbReference>
<proteinExistence type="inferred from homology"/>
<comment type="similarity">
    <text evidence="11">Belongs to the ABC transporter superfamily. Macrolide exporter (TC 3.A.1.122) family.</text>
</comment>
<evidence type="ECO:0000313" key="16">
    <source>
        <dbReference type="Proteomes" id="UP000219947"/>
    </source>
</evidence>
<evidence type="ECO:0000256" key="11">
    <source>
        <dbReference type="ARBA" id="ARBA00038388"/>
    </source>
</evidence>
<keyword evidence="3" id="KW-1003">Cell membrane</keyword>
<dbReference type="PROSITE" id="PS00211">
    <property type="entry name" value="ABC_TRANSPORTER_1"/>
    <property type="match status" value="1"/>
</dbReference>
<evidence type="ECO:0000256" key="13">
    <source>
        <dbReference type="SAM" id="Phobius"/>
    </source>
</evidence>
<feature type="transmembrane region" description="Helical" evidence="13">
    <location>
        <begin position="547"/>
        <end position="568"/>
    </location>
</feature>
<evidence type="ECO:0000256" key="12">
    <source>
        <dbReference type="SAM" id="MobiDB-lite"/>
    </source>
</evidence>
<name>A0A2A8D8T3_9MICC</name>
<dbReference type="Pfam" id="PF12704">
    <property type="entry name" value="MacB_PCD"/>
    <property type="match status" value="1"/>
</dbReference>
<evidence type="ECO:0000256" key="4">
    <source>
        <dbReference type="ARBA" id="ARBA00022519"/>
    </source>
</evidence>
<evidence type="ECO:0000256" key="10">
    <source>
        <dbReference type="ARBA" id="ARBA00038076"/>
    </source>
</evidence>
<dbReference type="GO" id="GO:0005524">
    <property type="term" value="F:ATP binding"/>
    <property type="evidence" value="ECO:0007669"/>
    <property type="project" value="UniProtKB-KW"/>
</dbReference>
<dbReference type="AlphaFoldDB" id="A0A2A8D8T3"/>
<evidence type="ECO:0000256" key="6">
    <source>
        <dbReference type="ARBA" id="ARBA00022741"/>
    </source>
</evidence>
<evidence type="ECO:0000313" key="15">
    <source>
        <dbReference type="EMBL" id="PEN17412.1"/>
    </source>
</evidence>
<accession>A0A2A8D8T3</accession>
<keyword evidence="5 13" id="KW-0812">Transmembrane</keyword>
<keyword evidence="4" id="KW-0997">Cell inner membrane</keyword>
<comment type="subcellular location">
    <subcellularLocation>
        <location evidence="1">Cell inner membrane</location>
        <topology evidence="1">Multi-pass membrane protein</topology>
    </subcellularLocation>
</comment>
<comment type="caution">
    <text evidence="15">The sequence shown here is derived from an EMBL/GenBank/DDBJ whole genome shotgun (WGS) entry which is preliminary data.</text>
</comment>
<comment type="similarity">
    <text evidence="10">Belongs to the ABC-4 integral membrane protein family.</text>
</comment>
<dbReference type="InterPro" id="IPR027417">
    <property type="entry name" value="P-loop_NTPase"/>
</dbReference>
<organism evidence="15 16">
    <name type="scientific">Rothia dentocariosa</name>
    <dbReference type="NCBI Taxonomy" id="2047"/>
    <lineage>
        <taxon>Bacteria</taxon>
        <taxon>Bacillati</taxon>
        <taxon>Actinomycetota</taxon>
        <taxon>Actinomycetes</taxon>
        <taxon>Micrococcales</taxon>
        <taxon>Micrococcaceae</taxon>
        <taxon>Rothia</taxon>
    </lineage>
</organism>
<reference evidence="15" key="1">
    <citation type="submission" date="2017-10" db="EMBL/GenBank/DDBJ databases">
        <title>Kefir isolates.</title>
        <authorList>
            <person name="Kim Y."/>
            <person name="Blasche S."/>
        </authorList>
    </citation>
    <scope>NUCLEOTIDE SEQUENCE [LARGE SCALE GENOMIC DNA]</scope>
    <source>
        <strain evidence="15">OG2-2</strain>
    </source>
</reference>
<evidence type="ECO:0000256" key="2">
    <source>
        <dbReference type="ARBA" id="ARBA00022448"/>
    </source>
</evidence>
<sequence>MKSQPRSADLPYETEHEESIDNGHEPILELVGISKTYTRADTPVLQNLDLRVYPGDMLAIIGPSGSGKSTLLNVLGLLDTPTHGSYFLRGRDITHAPTRDLDILRSRHLGFVFQDAHLLPHESVIRNVALPLRVQGVGLHEQLRISEETLTQLGLEHRLMYSGGALSGGERQRVAIARALSTHPDILLADEPTGNLDRVTTERVMQDFKRLNAAGTTIVLITHDEDVARQASRCLRMVDGHLEEVHFEDAESSTTPQHNMSERQQKKQPLERSGVRAWFSSVWDAAAAMTTRLGRSALLCTAYALAVTGLVASSGLLNSTAHQVSERLEAAALDEVRLSPVSQDFSSEEAGEVSQKLTAINGVTAVGYRTSIAGDVSKFPLDVPVPINKISVLTYAIDTGYLEAAEAVTKPGNARTLFTRAHTNQDRPSALVGKHAAEQLGISGSGAGSIVTLKGREYSVVGIIEEAPRDALLLNAVVLDMKSASSYPQNEHLFLMRTKPGYPAPVSEVAPLSVDAAHPENYKVQTVTDLRSLHRGVSNDIATLSLVSSWGILLLAALSAGTTLYLSVQTRRGEIALRRAVGASKAAVRRMFLLEGLFIGLAGGILGITLGTLLTLLICQLNGWKPILEATPLFLGLGAGGISGLVSAMVPAIVASRAQPADAIRTV</sequence>
<dbReference type="PANTHER" id="PTHR24220">
    <property type="entry name" value="IMPORT ATP-BINDING PROTEIN"/>
    <property type="match status" value="1"/>
</dbReference>
<keyword evidence="9 13" id="KW-0472">Membrane</keyword>
<evidence type="ECO:0000256" key="5">
    <source>
        <dbReference type="ARBA" id="ARBA00022692"/>
    </source>
</evidence>
<dbReference type="EMBL" id="PDEV01000001">
    <property type="protein sequence ID" value="PEN17412.1"/>
    <property type="molecule type" value="Genomic_DNA"/>
</dbReference>
<dbReference type="Proteomes" id="UP000219947">
    <property type="component" value="Unassembled WGS sequence"/>
</dbReference>
<keyword evidence="2" id="KW-0813">Transport</keyword>
<gene>
    <name evidence="15" type="ORF">CRM92_05300</name>
</gene>
<feature type="transmembrane region" description="Helical" evidence="13">
    <location>
        <begin position="592"/>
        <end position="618"/>
    </location>
</feature>
<dbReference type="PANTHER" id="PTHR24220:SF86">
    <property type="entry name" value="ABC TRANSPORTER ABCH.1"/>
    <property type="match status" value="1"/>
</dbReference>
<protein>
    <recommendedName>
        <fullName evidence="14">ABC transporter domain-containing protein</fullName>
    </recommendedName>
</protein>
<feature type="region of interest" description="Disordered" evidence="12">
    <location>
        <begin position="247"/>
        <end position="272"/>
    </location>
</feature>
<feature type="compositionally biased region" description="Basic and acidic residues" evidence="12">
    <location>
        <begin position="260"/>
        <end position="272"/>
    </location>
</feature>
<feature type="transmembrane region" description="Helical" evidence="13">
    <location>
        <begin position="630"/>
        <end position="655"/>
    </location>
</feature>
<dbReference type="InterPro" id="IPR003838">
    <property type="entry name" value="ABC3_permease_C"/>
</dbReference>
<dbReference type="Pfam" id="PF02687">
    <property type="entry name" value="FtsX"/>
    <property type="match status" value="1"/>
</dbReference>
<dbReference type="SMART" id="SM00382">
    <property type="entry name" value="AAA"/>
    <property type="match status" value="1"/>
</dbReference>
<keyword evidence="16" id="KW-1185">Reference proteome</keyword>
<evidence type="ECO:0000256" key="1">
    <source>
        <dbReference type="ARBA" id="ARBA00004429"/>
    </source>
</evidence>
<dbReference type="GO" id="GO:0022857">
    <property type="term" value="F:transmembrane transporter activity"/>
    <property type="evidence" value="ECO:0007669"/>
    <property type="project" value="TreeGrafter"/>
</dbReference>
<dbReference type="InterPro" id="IPR025857">
    <property type="entry name" value="MacB_PCD"/>
</dbReference>
<dbReference type="Gene3D" id="3.40.50.300">
    <property type="entry name" value="P-loop containing nucleotide triphosphate hydrolases"/>
    <property type="match status" value="1"/>
</dbReference>
<dbReference type="InterPro" id="IPR017911">
    <property type="entry name" value="MacB-like_ATP-bd"/>
</dbReference>
<evidence type="ECO:0000259" key="14">
    <source>
        <dbReference type="PROSITE" id="PS50893"/>
    </source>
</evidence>
<evidence type="ECO:0000256" key="3">
    <source>
        <dbReference type="ARBA" id="ARBA00022475"/>
    </source>
</evidence>
<dbReference type="InterPro" id="IPR015854">
    <property type="entry name" value="ABC_transpr_LolD-like"/>
</dbReference>
<dbReference type="CDD" id="cd03255">
    <property type="entry name" value="ABC_MJ0796_LolCDE_FtsE"/>
    <property type="match status" value="1"/>
</dbReference>
<dbReference type="RefSeq" id="WP_098042534.1">
    <property type="nucleotide sequence ID" value="NZ_CAUVUD010000035.1"/>
</dbReference>
<dbReference type="InterPro" id="IPR003593">
    <property type="entry name" value="AAA+_ATPase"/>
</dbReference>
<dbReference type="InterPro" id="IPR017871">
    <property type="entry name" value="ABC_transporter-like_CS"/>
</dbReference>
<evidence type="ECO:0000256" key="8">
    <source>
        <dbReference type="ARBA" id="ARBA00022989"/>
    </source>
</evidence>
<dbReference type="InterPro" id="IPR003439">
    <property type="entry name" value="ABC_transporter-like_ATP-bd"/>
</dbReference>
<feature type="domain" description="ABC transporter" evidence="14">
    <location>
        <begin position="28"/>
        <end position="264"/>
    </location>
</feature>
<keyword evidence="8 13" id="KW-1133">Transmembrane helix</keyword>
<dbReference type="SUPFAM" id="SSF52540">
    <property type="entry name" value="P-loop containing nucleoside triphosphate hydrolases"/>
    <property type="match status" value="1"/>
</dbReference>